<keyword evidence="4" id="KW-0539">Nucleus</keyword>
<dbReference type="PROSITE" id="PS50090">
    <property type="entry name" value="MYB_LIKE"/>
    <property type="match status" value="1"/>
</dbReference>
<dbReference type="PANTHER" id="PTHR46621">
    <property type="entry name" value="SNRNA-ACTIVATING PROTEIN COMPLEX SUBUNIT 4"/>
    <property type="match status" value="1"/>
</dbReference>
<evidence type="ECO:0000313" key="7">
    <source>
        <dbReference type="Ensembl" id="ENSGACP00000032338.1"/>
    </source>
</evidence>
<dbReference type="GO" id="GO:0000978">
    <property type="term" value="F:RNA polymerase II cis-regulatory region sequence-specific DNA binding"/>
    <property type="evidence" value="ECO:0007669"/>
    <property type="project" value="TreeGrafter"/>
</dbReference>
<dbReference type="GO" id="GO:0019185">
    <property type="term" value="C:snRNA-activating protein complex"/>
    <property type="evidence" value="ECO:0007669"/>
    <property type="project" value="TreeGrafter"/>
</dbReference>
<evidence type="ECO:0000256" key="2">
    <source>
        <dbReference type="ARBA" id="ARBA00023125"/>
    </source>
</evidence>
<keyword evidence="8" id="KW-1185">Reference proteome</keyword>
<dbReference type="InterPro" id="IPR001005">
    <property type="entry name" value="SANT/Myb"/>
</dbReference>
<evidence type="ECO:0000256" key="4">
    <source>
        <dbReference type="ARBA" id="ARBA00023242"/>
    </source>
</evidence>
<keyword evidence="1" id="KW-0805">Transcription regulation</keyword>
<reference evidence="7 8" key="1">
    <citation type="journal article" date="2021" name="G3 (Bethesda)">
        <title>Improved contiguity of the threespine stickleback genome using long-read sequencing.</title>
        <authorList>
            <person name="Nath S."/>
            <person name="Shaw D.E."/>
            <person name="White M.A."/>
        </authorList>
    </citation>
    <scope>NUCLEOTIDE SEQUENCE [LARGE SCALE GENOMIC DNA]</scope>
    <source>
        <strain evidence="7 8">Lake Benthic</strain>
    </source>
</reference>
<name>A0AAQ4P313_GASAC</name>
<reference evidence="7" key="2">
    <citation type="submission" date="2025-08" db="UniProtKB">
        <authorList>
            <consortium name="Ensembl"/>
        </authorList>
    </citation>
    <scope>IDENTIFICATION</scope>
</reference>
<dbReference type="InterPro" id="IPR009057">
    <property type="entry name" value="Homeodomain-like_sf"/>
</dbReference>
<evidence type="ECO:0008006" key="9">
    <source>
        <dbReference type="Google" id="ProtNLM"/>
    </source>
</evidence>
<evidence type="ECO:0000259" key="5">
    <source>
        <dbReference type="PROSITE" id="PS50090"/>
    </source>
</evidence>
<dbReference type="Pfam" id="PF13921">
    <property type="entry name" value="Myb_DNA-bind_6"/>
    <property type="match status" value="1"/>
</dbReference>
<dbReference type="CDD" id="cd00167">
    <property type="entry name" value="SANT"/>
    <property type="match status" value="1"/>
</dbReference>
<evidence type="ECO:0000256" key="3">
    <source>
        <dbReference type="ARBA" id="ARBA00023163"/>
    </source>
</evidence>
<feature type="domain" description="HTH myb-type" evidence="6">
    <location>
        <begin position="29"/>
        <end position="85"/>
    </location>
</feature>
<dbReference type="SMART" id="SM00717">
    <property type="entry name" value="SANT"/>
    <property type="match status" value="1"/>
</dbReference>
<proteinExistence type="predicted"/>
<dbReference type="PANTHER" id="PTHR46621:SF1">
    <property type="entry name" value="SNRNA-ACTIVATING PROTEIN COMPLEX SUBUNIT 4"/>
    <property type="match status" value="1"/>
</dbReference>
<accession>A0AAQ4P313</accession>
<evidence type="ECO:0000313" key="8">
    <source>
        <dbReference type="Proteomes" id="UP000007635"/>
    </source>
</evidence>
<reference evidence="7" key="3">
    <citation type="submission" date="2025-09" db="UniProtKB">
        <authorList>
            <consortium name="Ensembl"/>
        </authorList>
    </citation>
    <scope>IDENTIFICATION</scope>
</reference>
<dbReference type="PROSITE" id="PS51294">
    <property type="entry name" value="HTH_MYB"/>
    <property type="match status" value="1"/>
</dbReference>
<dbReference type="GeneTree" id="ENSGT00940000160404"/>
<keyword evidence="2" id="KW-0238">DNA-binding</keyword>
<feature type="domain" description="Myb-like" evidence="5">
    <location>
        <begin position="29"/>
        <end position="81"/>
    </location>
</feature>
<keyword evidence="3" id="KW-0804">Transcription</keyword>
<dbReference type="AlphaFoldDB" id="A0AAQ4P313"/>
<sequence>YLCNVRRSLIGQRTRDAEDIRCFWQNFLHPSISKTKWSKEEVQQLKEISRRHGERDWETIATELGTGRTAFLCLQTFQRFVSDSLKNGTWTPDEDN</sequence>
<dbReference type="GO" id="GO:0042796">
    <property type="term" value="P:snRNA transcription by RNA polymerase III"/>
    <property type="evidence" value="ECO:0007669"/>
    <property type="project" value="TreeGrafter"/>
</dbReference>
<dbReference type="GO" id="GO:0001006">
    <property type="term" value="F:RNA polymerase III type 3 promoter sequence-specific DNA binding"/>
    <property type="evidence" value="ECO:0007669"/>
    <property type="project" value="TreeGrafter"/>
</dbReference>
<dbReference type="Proteomes" id="UP000007635">
    <property type="component" value="Chromosome XIII"/>
</dbReference>
<evidence type="ECO:0000259" key="6">
    <source>
        <dbReference type="PROSITE" id="PS51294"/>
    </source>
</evidence>
<dbReference type="Ensembl" id="ENSGACT00000062331.1">
    <property type="protein sequence ID" value="ENSGACP00000032338.1"/>
    <property type="gene ID" value="ENSGACG00000030288.1"/>
</dbReference>
<dbReference type="SUPFAM" id="SSF46689">
    <property type="entry name" value="Homeodomain-like"/>
    <property type="match status" value="1"/>
</dbReference>
<protein>
    <recommendedName>
        <fullName evidence="9">Myb-like domain-containing protein</fullName>
    </recommendedName>
</protein>
<dbReference type="GO" id="GO:0042795">
    <property type="term" value="P:snRNA transcription by RNA polymerase II"/>
    <property type="evidence" value="ECO:0007669"/>
    <property type="project" value="TreeGrafter"/>
</dbReference>
<dbReference type="InterPro" id="IPR051575">
    <property type="entry name" value="Myb-like_DNA-bd"/>
</dbReference>
<evidence type="ECO:0000256" key="1">
    <source>
        <dbReference type="ARBA" id="ARBA00023015"/>
    </source>
</evidence>
<dbReference type="Gene3D" id="1.10.10.60">
    <property type="entry name" value="Homeodomain-like"/>
    <property type="match status" value="1"/>
</dbReference>
<dbReference type="InterPro" id="IPR017930">
    <property type="entry name" value="Myb_dom"/>
</dbReference>
<organism evidence="7 8">
    <name type="scientific">Gasterosteus aculeatus aculeatus</name>
    <name type="common">three-spined stickleback</name>
    <dbReference type="NCBI Taxonomy" id="481459"/>
    <lineage>
        <taxon>Eukaryota</taxon>
        <taxon>Metazoa</taxon>
        <taxon>Chordata</taxon>
        <taxon>Craniata</taxon>
        <taxon>Vertebrata</taxon>
        <taxon>Euteleostomi</taxon>
        <taxon>Actinopterygii</taxon>
        <taxon>Neopterygii</taxon>
        <taxon>Teleostei</taxon>
        <taxon>Neoteleostei</taxon>
        <taxon>Acanthomorphata</taxon>
        <taxon>Eupercaria</taxon>
        <taxon>Perciformes</taxon>
        <taxon>Cottioidei</taxon>
        <taxon>Gasterosteales</taxon>
        <taxon>Gasterosteidae</taxon>
        <taxon>Gasterosteus</taxon>
    </lineage>
</organism>